<dbReference type="Proteomes" id="UP000760480">
    <property type="component" value="Unassembled WGS sequence"/>
</dbReference>
<dbReference type="RefSeq" id="WP_169248069.1">
    <property type="nucleotide sequence ID" value="NZ_SPMZ01000016.1"/>
</dbReference>
<sequence length="244" mass="27958">MLAGMSHVLKEEDLLAKTWSAQDRAEHALSVRESVEQTGNLRQRLGRLRARTDSVWERFVTLTLERALSGQLRQFLDEIDLETQESSQQLVELDCEIDRLRARVQERRRCLEEKITVLEPLAHRTSTQNHLSMMLARVEGLEAYLSGKQDAAPEAGETHDKRQTNVSSDLLYLRVRLLTTRIAIFASSRGKQISDCDTELVSLLPEIERLKADFAVLAARIDSMNELSRYWLAYLDIAVPEREP</sequence>
<evidence type="ECO:0000313" key="1">
    <source>
        <dbReference type="EMBL" id="NMQ18813.1"/>
    </source>
</evidence>
<accession>A0ABX1TKX1</accession>
<organism evidence="1 2">
    <name type="scientific">Candidatus Competibacter phosphatis</name>
    <dbReference type="NCBI Taxonomy" id="221280"/>
    <lineage>
        <taxon>Bacteria</taxon>
        <taxon>Pseudomonadati</taxon>
        <taxon>Pseudomonadota</taxon>
        <taxon>Gammaproteobacteria</taxon>
        <taxon>Candidatus Competibacteraceae</taxon>
        <taxon>Candidatus Competibacter</taxon>
    </lineage>
</organism>
<dbReference type="EMBL" id="SPMZ01000016">
    <property type="protein sequence ID" value="NMQ18813.1"/>
    <property type="molecule type" value="Genomic_DNA"/>
</dbReference>
<name>A0ABX1TKX1_9GAMM</name>
<keyword evidence="2" id="KW-1185">Reference proteome</keyword>
<reference evidence="1 2" key="1">
    <citation type="submission" date="2019-03" db="EMBL/GenBank/DDBJ databases">
        <title>Metabolic reconstructions from genomes of highly enriched 'Candidatus Accumulibacter' and 'Candidatus Competibacter' bioreactor populations.</title>
        <authorList>
            <person name="Annavajhala M.K."/>
            <person name="Welles L."/>
            <person name="Abbas B."/>
            <person name="Sorokin D."/>
            <person name="Park H."/>
            <person name="Van Loosdrecht M."/>
            <person name="Chandran K."/>
        </authorList>
    </citation>
    <scope>NUCLEOTIDE SEQUENCE [LARGE SCALE GENOMIC DNA]</scope>
    <source>
        <strain evidence="1 2">SBR_G</strain>
    </source>
</reference>
<proteinExistence type="predicted"/>
<evidence type="ECO:0000313" key="2">
    <source>
        <dbReference type="Proteomes" id="UP000760480"/>
    </source>
</evidence>
<protein>
    <submittedName>
        <fullName evidence="1">Uncharacterized protein</fullName>
    </submittedName>
</protein>
<comment type="caution">
    <text evidence="1">The sequence shown here is derived from an EMBL/GenBank/DDBJ whole genome shotgun (WGS) entry which is preliminary data.</text>
</comment>
<gene>
    <name evidence="1" type="ORF">E4P82_06085</name>
</gene>